<reference evidence="4 5" key="1">
    <citation type="journal article" date="2016" name="Sci. Rep.">
        <title>Penicillium arizonense, a new, genome sequenced fungal species, reveals a high chemical diversity in secreted metabolites.</title>
        <authorList>
            <person name="Grijseels S."/>
            <person name="Nielsen J.C."/>
            <person name="Randelovic M."/>
            <person name="Nielsen J."/>
            <person name="Nielsen K.F."/>
            <person name="Workman M."/>
            <person name="Frisvad J.C."/>
        </authorList>
    </citation>
    <scope>NUCLEOTIDE SEQUENCE [LARGE SCALE GENOMIC DNA]</scope>
    <source>
        <strain evidence="4 5">CBS 141311</strain>
    </source>
</reference>
<dbReference type="OrthoDB" id="4173275at2759"/>
<name>A0A1F5LGC4_PENAI</name>
<dbReference type="Proteomes" id="UP000177622">
    <property type="component" value="Unassembled WGS sequence"/>
</dbReference>
<dbReference type="PANTHER" id="PTHR45527:SF1">
    <property type="entry name" value="FATTY ACID SYNTHASE"/>
    <property type="match status" value="1"/>
</dbReference>
<evidence type="ECO:0000256" key="2">
    <source>
        <dbReference type="ARBA" id="ARBA00022553"/>
    </source>
</evidence>
<keyword evidence="1" id="KW-0596">Phosphopantetheine</keyword>
<dbReference type="Gene3D" id="3.40.50.12780">
    <property type="entry name" value="N-terminal domain of ligase-like"/>
    <property type="match status" value="1"/>
</dbReference>
<protein>
    <recommendedName>
        <fullName evidence="3">AMP-dependent synthetase/ligase domain-containing protein</fullName>
    </recommendedName>
</protein>
<keyword evidence="5" id="KW-1185">Reference proteome</keyword>
<dbReference type="GO" id="GO:0043041">
    <property type="term" value="P:amino acid activation for nonribosomal peptide biosynthetic process"/>
    <property type="evidence" value="ECO:0007669"/>
    <property type="project" value="TreeGrafter"/>
</dbReference>
<sequence length="159" mass="17699">MVEHSKELEAAAEEGDRWYPGNGLVVQFSGGRRPLRPVELDSVCAEAPSLEVVRQWIRADKKVYTIYGPSETTCLINFGELDPDKEVPFGDLIPGVRVILVDENLQERDHGEVLIAGPGLAAGYLDNPTLKATNFIEWNGERFYRTGDLARRTKTGELV</sequence>
<dbReference type="RefSeq" id="XP_022487568.1">
    <property type="nucleotide sequence ID" value="XM_022632586.1"/>
</dbReference>
<evidence type="ECO:0000256" key="1">
    <source>
        <dbReference type="ARBA" id="ARBA00022450"/>
    </source>
</evidence>
<dbReference type="GO" id="GO:0031177">
    <property type="term" value="F:phosphopantetheine binding"/>
    <property type="evidence" value="ECO:0007669"/>
    <property type="project" value="TreeGrafter"/>
</dbReference>
<organism evidence="4 5">
    <name type="scientific">Penicillium arizonense</name>
    <dbReference type="NCBI Taxonomy" id="1835702"/>
    <lineage>
        <taxon>Eukaryota</taxon>
        <taxon>Fungi</taxon>
        <taxon>Dikarya</taxon>
        <taxon>Ascomycota</taxon>
        <taxon>Pezizomycotina</taxon>
        <taxon>Eurotiomycetes</taxon>
        <taxon>Eurotiomycetidae</taxon>
        <taxon>Eurotiales</taxon>
        <taxon>Aspergillaceae</taxon>
        <taxon>Penicillium</taxon>
    </lineage>
</organism>
<dbReference type="InterPro" id="IPR042099">
    <property type="entry name" value="ANL_N_sf"/>
</dbReference>
<dbReference type="GO" id="GO:0044550">
    <property type="term" value="P:secondary metabolite biosynthetic process"/>
    <property type="evidence" value="ECO:0007669"/>
    <property type="project" value="TreeGrafter"/>
</dbReference>
<dbReference type="GO" id="GO:0005737">
    <property type="term" value="C:cytoplasm"/>
    <property type="evidence" value="ECO:0007669"/>
    <property type="project" value="TreeGrafter"/>
</dbReference>
<dbReference type="GeneID" id="34577320"/>
<dbReference type="SUPFAM" id="SSF56801">
    <property type="entry name" value="Acetyl-CoA synthetase-like"/>
    <property type="match status" value="1"/>
</dbReference>
<dbReference type="EMBL" id="LXJU01000011">
    <property type="protein sequence ID" value="OGE52126.1"/>
    <property type="molecule type" value="Genomic_DNA"/>
</dbReference>
<dbReference type="PANTHER" id="PTHR45527">
    <property type="entry name" value="NONRIBOSOMAL PEPTIDE SYNTHETASE"/>
    <property type="match status" value="1"/>
</dbReference>
<feature type="domain" description="AMP-dependent synthetase/ligase" evidence="3">
    <location>
        <begin position="43"/>
        <end position="125"/>
    </location>
</feature>
<dbReference type="AlphaFoldDB" id="A0A1F5LGC4"/>
<evidence type="ECO:0000259" key="3">
    <source>
        <dbReference type="Pfam" id="PF00501"/>
    </source>
</evidence>
<gene>
    <name evidence="4" type="ORF">PENARI_c011G04902</name>
</gene>
<proteinExistence type="predicted"/>
<comment type="caution">
    <text evidence="4">The sequence shown here is derived from an EMBL/GenBank/DDBJ whole genome shotgun (WGS) entry which is preliminary data.</text>
</comment>
<dbReference type="STRING" id="1835702.A0A1F5LGC4"/>
<dbReference type="Pfam" id="PF00501">
    <property type="entry name" value="AMP-binding"/>
    <property type="match status" value="1"/>
</dbReference>
<accession>A0A1F5LGC4</accession>
<evidence type="ECO:0000313" key="5">
    <source>
        <dbReference type="Proteomes" id="UP000177622"/>
    </source>
</evidence>
<keyword evidence="2" id="KW-0597">Phosphoprotein</keyword>
<evidence type="ECO:0000313" key="4">
    <source>
        <dbReference type="EMBL" id="OGE52126.1"/>
    </source>
</evidence>
<dbReference type="InterPro" id="IPR000873">
    <property type="entry name" value="AMP-dep_synth/lig_dom"/>
</dbReference>